<dbReference type="GO" id="GO:0003796">
    <property type="term" value="F:lysozyme activity"/>
    <property type="evidence" value="ECO:0007669"/>
    <property type="project" value="InterPro"/>
</dbReference>
<gene>
    <name evidence="5" type="ORF">LX64_03114</name>
</gene>
<dbReference type="InterPro" id="IPR018077">
    <property type="entry name" value="Glyco_hydro_fam25_subgr"/>
</dbReference>
<evidence type="ECO:0000256" key="4">
    <source>
        <dbReference type="SAM" id="Phobius"/>
    </source>
</evidence>
<feature type="transmembrane region" description="Helical" evidence="4">
    <location>
        <begin position="300"/>
        <end position="319"/>
    </location>
</feature>
<accession>A0A327QKK0</accession>
<dbReference type="SMART" id="SM00641">
    <property type="entry name" value="Glyco_25"/>
    <property type="match status" value="1"/>
</dbReference>
<dbReference type="InterPro" id="IPR017853">
    <property type="entry name" value="GH"/>
</dbReference>
<keyword evidence="4" id="KW-0472">Membrane</keyword>
<dbReference type="Gene3D" id="3.20.20.80">
    <property type="entry name" value="Glycosidases"/>
    <property type="match status" value="1"/>
</dbReference>
<dbReference type="PANTHER" id="PTHR34135">
    <property type="entry name" value="LYSOZYME"/>
    <property type="match status" value="1"/>
</dbReference>
<keyword evidence="6" id="KW-1185">Reference proteome</keyword>
<evidence type="ECO:0000256" key="2">
    <source>
        <dbReference type="ARBA" id="ARBA00022801"/>
    </source>
</evidence>
<proteinExistence type="inferred from homology"/>
<comment type="caution">
    <text evidence="5">The sequence shown here is derived from an EMBL/GenBank/DDBJ whole genome shotgun (WGS) entry which is preliminary data.</text>
</comment>
<comment type="similarity">
    <text evidence="1">Belongs to the glycosyl hydrolase 25 family.</text>
</comment>
<evidence type="ECO:0000256" key="3">
    <source>
        <dbReference type="ARBA" id="ARBA00023295"/>
    </source>
</evidence>
<keyword evidence="2" id="KW-0378">Hydrolase</keyword>
<keyword evidence="4" id="KW-0812">Transmembrane</keyword>
<dbReference type="EMBL" id="QLLL01000005">
    <property type="protein sequence ID" value="RAJ04234.1"/>
    <property type="molecule type" value="Genomic_DNA"/>
</dbReference>
<dbReference type="SUPFAM" id="SSF51445">
    <property type="entry name" value="(Trans)glycosidases"/>
    <property type="match status" value="1"/>
</dbReference>
<dbReference type="PROSITE" id="PS51904">
    <property type="entry name" value="GLYCOSYL_HYDROL_F25_2"/>
    <property type="match status" value="1"/>
</dbReference>
<dbReference type="GO" id="GO:0016052">
    <property type="term" value="P:carbohydrate catabolic process"/>
    <property type="evidence" value="ECO:0007669"/>
    <property type="project" value="TreeGrafter"/>
</dbReference>
<name>A0A327QKK0_9BACT</name>
<dbReference type="OrthoDB" id="9798192at2"/>
<dbReference type="RefSeq" id="WP_111598531.1">
    <property type="nucleotide sequence ID" value="NZ_QLLL01000005.1"/>
</dbReference>
<dbReference type="Proteomes" id="UP000249547">
    <property type="component" value="Unassembled WGS sequence"/>
</dbReference>
<dbReference type="Pfam" id="PF01183">
    <property type="entry name" value="Glyco_hydro_25"/>
    <property type="match status" value="1"/>
</dbReference>
<dbReference type="GO" id="GO:0016998">
    <property type="term" value="P:cell wall macromolecule catabolic process"/>
    <property type="evidence" value="ECO:0007669"/>
    <property type="project" value="InterPro"/>
</dbReference>
<organism evidence="5 6">
    <name type="scientific">Chitinophaga skermanii</name>
    <dbReference type="NCBI Taxonomy" id="331697"/>
    <lineage>
        <taxon>Bacteria</taxon>
        <taxon>Pseudomonadati</taxon>
        <taxon>Bacteroidota</taxon>
        <taxon>Chitinophagia</taxon>
        <taxon>Chitinophagales</taxon>
        <taxon>Chitinophagaceae</taxon>
        <taxon>Chitinophaga</taxon>
    </lineage>
</organism>
<reference evidence="5 6" key="1">
    <citation type="submission" date="2018-06" db="EMBL/GenBank/DDBJ databases">
        <title>Genomic Encyclopedia of Archaeal and Bacterial Type Strains, Phase II (KMG-II): from individual species to whole genera.</title>
        <authorList>
            <person name="Goeker M."/>
        </authorList>
    </citation>
    <scope>NUCLEOTIDE SEQUENCE [LARGE SCALE GENOMIC DNA]</scope>
    <source>
        <strain evidence="5 6">DSM 23857</strain>
    </source>
</reference>
<evidence type="ECO:0000313" key="6">
    <source>
        <dbReference type="Proteomes" id="UP000249547"/>
    </source>
</evidence>
<dbReference type="PANTHER" id="PTHR34135:SF2">
    <property type="entry name" value="LYSOZYME"/>
    <property type="match status" value="1"/>
</dbReference>
<dbReference type="GO" id="GO:0009253">
    <property type="term" value="P:peptidoglycan catabolic process"/>
    <property type="evidence" value="ECO:0007669"/>
    <property type="project" value="InterPro"/>
</dbReference>
<protein>
    <submittedName>
        <fullName evidence="5">GH25 family lysozyme M1 (1,4-beta-N-acetylmuramidase)</fullName>
    </submittedName>
</protein>
<sequence>MELKASHQVIIATFLVVKLCILLLYQYFKRKGNERSKEANKERLANVLLQCSHLCEQQYVQTLLICQQSTTGNAHHWEIPNFIYTAKGKLDAINTGALLKEYLGIYPHQHSARVTFTITDGINGLRFVNNELLTYWQEFYPNYESTLQVFYGNISNLLRAQDEVNQLQQKKAIPEELQPWIISLQQIFQQWQASNTGQDVMMLHKILAKIEVLNQSYLHYNIVQKYHERVKTSINLYEKIQLLEVVLLQKIKVYAWHFKKVGKQLAVISKSLYRFPTPATVLYVNMKPTKPSPAMSKERIILLAAVLLMAAAGFFGGRFSTLATMMVDVNKIANEEEEEIEIPIDLKTDTTARTPTKALLPQPNTLLQIIRKSSIINGIDISKYQGNLLTEINSLDSLHFVICKASQGAKGTDPYFAANWERLHKLPVIKGAYHFFNAAHDPIQQAKHFLQTVGSFDSLSIPPIVDVEEQGIPAALSPAEVQLSLLQFLRYVEKVTKRVPMIYTDLNVGNKYLKNEMFAEYPLWLAAYIQGAHPTLPLTWQKSGMHFWQKSSSFNIESTQADYDLFSGTGEDFIAFLQRY</sequence>
<dbReference type="InterPro" id="IPR002053">
    <property type="entry name" value="Glyco_hydro_25"/>
</dbReference>
<feature type="transmembrane region" description="Helical" evidence="4">
    <location>
        <begin position="6"/>
        <end position="28"/>
    </location>
</feature>
<evidence type="ECO:0000256" key="1">
    <source>
        <dbReference type="ARBA" id="ARBA00010646"/>
    </source>
</evidence>
<keyword evidence="4" id="KW-1133">Transmembrane helix</keyword>
<evidence type="ECO:0000313" key="5">
    <source>
        <dbReference type="EMBL" id="RAJ04234.1"/>
    </source>
</evidence>
<keyword evidence="3" id="KW-0326">Glycosidase</keyword>
<dbReference type="AlphaFoldDB" id="A0A327QKK0"/>